<keyword evidence="4" id="KW-1185">Reference proteome</keyword>
<proteinExistence type="predicted"/>
<reference evidence="3 4" key="1">
    <citation type="submission" date="2020-08" db="EMBL/GenBank/DDBJ databases">
        <title>Sequencing the genomes of 1000 actinobacteria strains.</title>
        <authorList>
            <person name="Klenk H.-P."/>
        </authorList>
    </citation>
    <scope>NUCLEOTIDE SEQUENCE [LARGE SCALE GENOMIC DNA]</scope>
    <source>
        <strain evidence="3 4">DSM 45486</strain>
    </source>
</reference>
<dbReference type="InterPro" id="IPR052956">
    <property type="entry name" value="Mesenchyme-surface_protein"/>
</dbReference>
<dbReference type="Proteomes" id="UP000552097">
    <property type="component" value="Unassembled WGS sequence"/>
</dbReference>
<dbReference type="InterPro" id="IPR027372">
    <property type="entry name" value="Phytase-like_dom"/>
</dbReference>
<evidence type="ECO:0000259" key="2">
    <source>
        <dbReference type="Pfam" id="PF13449"/>
    </source>
</evidence>
<keyword evidence="1" id="KW-0732">Signal</keyword>
<protein>
    <recommendedName>
        <fullName evidence="2">Phytase-like domain-containing protein</fullName>
    </recommendedName>
</protein>
<dbReference type="InterPro" id="IPR015943">
    <property type="entry name" value="WD40/YVTN_repeat-like_dom_sf"/>
</dbReference>
<evidence type="ECO:0000256" key="1">
    <source>
        <dbReference type="SAM" id="SignalP"/>
    </source>
</evidence>
<dbReference type="AlphaFoldDB" id="A0A7W9M0D8"/>
<dbReference type="PANTHER" id="PTHR46928:SF1">
    <property type="entry name" value="MESENCHYME-SPECIFIC CELL SURFACE GLYCOPROTEIN"/>
    <property type="match status" value="1"/>
</dbReference>
<feature type="chain" id="PRO_5039342662" description="Phytase-like domain-containing protein" evidence="1">
    <location>
        <begin position="28"/>
        <end position="734"/>
    </location>
</feature>
<accession>A0A7W9M0D8</accession>
<name>A0A7W9M0D8_9PSEU</name>
<gene>
    <name evidence="3" type="ORF">F4560_002612</name>
</gene>
<comment type="caution">
    <text evidence="3">The sequence shown here is derived from an EMBL/GenBank/DDBJ whole genome shotgun (WGS) entry which is preliminary data.</text>
</comment>
<feature type="domain" description="Phytase-like" evidence="2">
    <location>
        <begin position="450"/>
        <end position="716"/>
    </location>
</feature>
<sequence>MARPVRLVAGLLVCGVTMSLLPSSATATAPGRFQRVDTLSVFHNSSATEHTAAEIAAATEDGRTVVYTDSPGGRIGFATVGRDGGLEPGGVLDMPGEPTSVDIVGRLALVAVNTSASFTAPSGVLVVVDLDNRTVVATHDLGGQPDSIDISPDGRHAAVAIENQRDEDVDDGAMPQAPAGFLTIVNLDGAPTAWTLRQVGLTGIAEVAPGDPEPEYVSINGRGQVAVTLQENNHIAIVDLASATLVNHFSAGTATVEGVDVEDDGRIDPTATITAAREPDAVAWLDDHTLGTADEGDYQGGSRTWTVFDAASGEVVHSSGNELQQAAIRQGQYPDGRSDNKGVEPEGLAVVSFGRDRYAFVGMERANMVAVYDVNDPRRPRFLQALPTGVGPEGLLPIPATGTLIVSAEEDSAKDGVRSSLTSYRITRMPLSVSAARNEGTPSIVSDGIGFGALSGLSAIPGNNRDVVAITDSAYSPTRVLTVDTVSTPARVHAELVVTKGGQPVDYDGEGIAVRRDGGYWLAAEGNGKARPNLLVEVTATGEVVREVPLPAAVAETATSNGFEGVTTTGGGAGEQVWVAVQREWKSDRPGQATLARFTPATGEWAFVAYPLDAAPAGAWVGLSEVTALDDRTLLVLERDNQRGDAAVLKKVYRVDVSQVAPAAAGQAKPVVAKTEARDLLPALTAGGAVAHDKPEGLAVVGDGPRRRLVGVVDNDGVDDAPGESVFLRLGAVR</sequence>
<dbReference type="RefSeq" id="WP_184919801.1">
    <property type="nucleotide sequence ID" value="NZ_JACHMO010000001.1"/>
</dbReference>
<dbReference type="Pfam" id="PF13449">
    <property type="entry name" value="Phytase-like"/>
    <property type="match status" value="1"/>
</dbReference>
<dbReference type="PANTHER" id="PTHR46928">
    <property type="entry name" value="MESENCHYME-SPECIFIC CELL SURFACE GLYCOPROTEIN"/>
    <property type="match status" value="1"/>
</dbReference>
<evidence type="ECO:0000313" key="3">
    <source>
        <dbReference type="EMBL" id="MBB5802844.1"/>
    </source>
</evidence>
<dbReference type="Gene3D" id="2.130.10.10">
    <property type="entry name" value="YVTN repeat-like/Quinoprotein amine dehydrogenase"/>
    <property type="match status" value="1"/>
</dbReference>
<dbReference type="InterPro" id="IPR011044">
    <property type="entry name" value="Quino_amine_DH_bsu"/>
</dbReference>
<dbReference type="EMBL" id="JACHMO010000001">
    <property type="protein sequence ID" value="MBB5802844.1"/>
    <property type="molecule type" value="Genomic_DNA"/>
</dbReference>
<organism evidence="3 4">
    <name type="scientific">Saccharothrix ecbatanensis</name>
    <dbReference type="NCBI Taxonomy" id="1105145"/>
    <lineage>
        <taxon>Bacteria</taxon>
        <taxon>Bacillati</taxon>
        <taxon>Actinomycetota</taxon>
        <taxon>Actinomycetes</taxon>
        <taxon>Pseudonocardiales</taxon>
        <taxon>Pseudonocardiaceae</taxon>
        <taxon>Saccharothrix</taxon>
    </lineage>
</organism>
<feature type="signal peptide" evidence="1">
    <location>
        <begin position="1"/>
        <end position="27"/>
    </location>
</feature>
<dbReference type="SUPFAM" id="SSF50969">
    <property type="entry name" value="YVTN repeat-like/Quinoprotein amine dehydrogenase"/>
    <property type="match status" value="1"/>
</dbReference>
<evidence type="ECO:0000313" key="4">
    <source>
        <dbReference type="Proteomes" id="UP000552097"/>
    </source>
</evidence>